<gene>
    <name evidence="2" type="ORF">PIB30_045286</name>
</gene>
<evidence type="ECO:0000256" key="1">
    <source>
        <dbReference type="SAM" id="MobiDB-lite"/>
    </source>
</evidence>
<feature type="region of interest" description="Disordered" evidence="1">
    <location>
        <begin position="74"/>
        <end position="116"/>
    </location>
</feature>
<accession>A0ABU6TGE8</accession>
<keyword evidence="3" id="KW-1185">Reference proteome</keyword>
<protein>
    <submittedName>
        <fullName evidence="2">Uncharacterized protein</fullName>
    </submittedName>
</protein>
<comment type="caution">
    <text evidence="2">The sequence shown here is derived from an EMBL/GenBank/DDBJ whole genome shotgun (WGS) entry which is preliminary data.</text>
</comment>
<dbReference type="EMBL" id="JASCZI010090896">
    <property type="protein sequence ID" value="MED6147595.1"/>
    <property type="molecule type" value="Genomic_DNA"/>
</dbReference>
<evidence type="ECO:0000313" key="3">
    <source>
        <dbReference type="Proteomes" id="UP001341840"/>
    </source>
</evidence>
<sequence length="116" mass="13221">MNRRHWSLGPSPLLSQSTSSSSLIDEAVVHRHCSPIAAIHEEEDGDLFLLQCYIEWRVRTGFGWAGLLGRNKSQNGWSQELKSSRGGRIAKNDWNQERKATTMEEDIDAAKKQKQR</sequence>
<proteinExistence type="predicted"/>
<evidence type="ECO:0000313" key="2">
    <source>
        <dbReference type="EMBL" id="MED6147595.1"/>
    </source>
</evidence>
<name>A0ABU6TGE8_9FABA</name>
<reference evidence="2 3" key="1">
    <citation type="journal article" date="2023" name="Plants (Basel)">
        <title>Bridging the Gap: Combining Genomics and Transcriptomics Approaches to Understand Stylosanthes scabra, an Orphan Legume from the Brazilian Caatinga.</title>
        <authorList>
            <person name="Ferreira-Neto J.R.C."/>
            <person name="da Silva M.D."/>
            <person name="Binneck E."/>
            <person name="de Melo N.F."/>
            <person name="da Silva R.H."/>
            <person name="de Melo A.L.T.M."/>
            <person name="Pandolfi V."/>
            <person name="Bustamante F.O."/>
            <person name="Brasileiro-Vidal A.C."/>
            <person name="Benko-Iseppon A.M."/>
        </authorList>
    </citation>
    <scope>NUCLEOTIDE SEQUENCE [LARGE SCALE GENOMIC DNA]</scope>
    <source>
        <tissue evidence="2">Leaves</tissue>
    </source>
</reference>
<organism evidence="2 3">
    <name type="scientific">Stylosanthes scabra</name>
    <dbReference type="NCBI Taxonomy" id="79078"/>
    <lineage>
        <taxon>Eukaryota</taxon>
        <taxon>Viridiplantae</taxon>
        <taxon>Streptophyta</taxon>
        <taxon>Embryophyta</taxon>
        <taxon>Tracheophyta</taxon>
        <taxon>Spermatophyta</taxon>
        <taxon>Magnoliopsida</taxon>
        <taxon>eudicotyledons</taxon>
        <taxon>Gunneridae</taxon>
        <taxon>Pentapetalae</taxon>
        <taxon>rosids</taxon>
        <taxon>fabids</taxon>
        <taxon>Fabales</taxon>
        <taxon>Fabaceae</taxon>
        <taxon>Papilionoideae</taxon>
        <taxon>50 kb inversion clade</taxon>
        <taxon>dalbergioids sensu lato</taxon>
        <taxon>Dalbergieae</taxon>
        <taxon>Pterocarpus clade</taxon>
        <taxon>Stylosanthes</taxon>
    </lineage>
</organism>
<feature type="compositionally biased region" description="Basic and acidic residues" evidence="1">
    <location>
        <begin position="90"/>
        <end position="102"/>
    </location>
</feature>
<dbReference type="Proteomes" id="UP001341840">
    <property type="component" value="Unassembled WGS sequence"/>
</dbReference>